<proteinExistence type="predicted"/>
<name>A0A085BGB4_9FLAO</name>
<evidence type="ECO:0000313" key="4">
    <source>
        <dbReference type="Proteomes" id="UP000028623"/>
    </source>
</evidence>
<evidence type="ECO:0000313" key="3">
    <source>
        <dbReference type="EMBL" id="KFC21509.1"/>
    </source>
</evidence>
<comment type="caution">
    <text evidence="3">The sequence shown here is derived from an EMBL/GenBank/DDBJ whole genome shotgun (WGS) entry which is preliminary data.</text>
</comment>
<keyword evidence="4" id="KW-1185">Reference proteome</keyword>
<reference evidence="3 4" key="1">
    <citation type="submission" date="2014-07" db="EMBL/GenBank/DDBJ databases">
        <title>Epilithonimonas lactis LMG 22401 Genome.</title>
        <authorList>
            <person name="Pipes S.E."/>
            <person name="Stropko S.J."/>
        </authorList>
    </citation>
    <scope>NUCLEOTIDE SEQUENCE [LARGE SCALE GENOMIC DNA]</scope>
    <source>
        <strain evidence="3 4">LMG 24401</strain>
    </source>
</reference>
<dbReference type="AlphaFoldDB" id="A0A085BGB4"/>
<gene>
    <name evidence="3" type="ORF">IO89_15165</name>
</gene>
<feature type="domain" description="Secretion system C-terminal sorting" evidence="2">
    <location>
        <begin position="94"/>
        <end position="161"/>
    </location>
</feature>
<sequence>MVNAPTGITTQTFNSGDTLSALVVNGQGIKWYATATDATDHINALPMTTLIVNNKTYYATETIGGCESKTSLAVLAYNDTLGVNNPSSNIKLQIYPNPVNDVLHFSGEEKITKIVIMSIDGKKVSEKTMSNERKLNVHTLIQGTYLINIFTDKGVQTIKFIKK</sequence>
<dbReference type="EMBL" id="JPLY01000004">
    <property type="protein sequence ID" value="KFC21509.1"/>
    <property type="molecule type" value="Genomic_DNA"/>
</dbReference>
<dbReference type="STRING" id="421072.SAMN04488097_0938"/>
<dbReference type="NCBIfam" id="TIGR04183">
    <property type="entry name" value="Por_Secre_tail"/>
    <property type="match status" value="1"/>
</dbReference>
<organism evidence="3 4">
    <name type="scientific">Epilithonimonas lactis</name>
    <dbReference type="NCBI Taxonomy" id="421072"/>
    <lineage>
        <taxon>Bacteria</taxon>
        <taxon>Pseudomonadati</taxon>
        <taxon>Bacteroidota</taxon>
        <taxon>Flavobacteriia</taxon>
        <taxon>Flavobacteriales</taxon>
        <taxon>Weeksellaceae</taxon>
        <taxon>Chryseobacterium group</taxon>
        <taxon>Epilithonimonas</taxon>
    </lineage>
</organism>
<dbReference type="OrthoDB" id="9805017at2"/>
<accession>A0A085BGB4</accession>
<evidence type="ECO:0000256" key="1">
    <source>
        <dbReference type="ARBA" id="ARBA00022729"/>
    </source>
</evidence>
<dbReference type="Proteomes" id="UP000028623">
    <property type="component" value="Unassembled WGS sequence"/>
</dbReference>
<dbReference type="eggNOG" id="COG3291">
    <property type="taxonomic scope" value="Bacteria"/>
</dbReference>
<keyword evidence="1" id="KW-0732">Signal</keyword>
<dbReference type="InterPro" id="IPR026444">
    <property type="entry name" value="Secre_tail"/>
</dbReference>
<dbReference type="Pfam" id="PF18962">
    <property type="entry name" value="Por_Secre_tail"/>
    <property type="match status" value="1"/>
</dbReference>
<evidence type="ECO:0000259" key="2">
    <source>
        <dbReference type="Pfam" id="PF18962"/>
    </source>
</evidence>
<protein>
    <recommendedName>
        <fullName evidence="2">Secretion system C-terminal sorting domain-containing protein</fullName>
    </recommendedName>
</protein>